<comment type="caution">
    <text evidence="1">The sequence shown here is derived from an EMBL/GenBank/DDBJ whole genome shotgun (WGS) entry which is preliminary data.</text>
</comment>
<evidence type="ECO:0000313" key="2">
    <source>
        <dbReference type="Proteomes" id="UP001209878"/>
    </source>
</evidence>
<name>A0AAD9L2R7_RIDPI</name>
<proteinExistence type="predicted"/>
<evidence type="ECO:0000313" key="1">
    <source>
        <dbReference type="EMBL" id="KAK2182157.1"/>
    </source>
</evidence>
<organism evidence="1 2">
    <name type="scientific">Ridgeia piscesae</name>
    <name type="common">Tubeworm</name>
    <dbReference type="NCBI Taxonomy" id="27915"/>
    <lineage>
        <taxon>Eukaryota</taxon>
        <taxon>Metazoa</taxon>
        <taxon>Spiralia</taxon>
        <taxon>Lophotrochozoa</taxon>
        <taxon>Annelida</taxon>
        <taxon>Polychaeta</taxon>
        <taxon>Sedentaria</taxon>
        <taxon>Canalipalpata</taxon>
        <taxon>Sabellida</taxon>
        <taxon>Siboglinidae</taxon>
        <taxon>Ridgeia</taxon>
    </lineage>
</organism>
<protein>
    <submittedName>
        <fullName evidence="1">Uncharacterized protein</fullName>
    </submittedName>
</protein>
<gene>
    <name evidence="1" type="ORF">NP493_364g01046</name>
</gene>
<sequence>MYQATRMLQWIWQWVPRSLYRALSGPERERPSHVIDPIRKTAPDVEELLASYRVEGFPFENVAFEGGGIKGIGHTGAVRVGNICTIIWLLIK</sequence>
<dbReference type="AlphaFoldDB" id="A0AAD9L2R7"/>
<accession>A0AAD9L2R7</accession>
<reference evidence="1" key="1">
    <citation type="journal article" date="2023" name="Mol. Biol. Evol.">
        <title>Third-Generation Sequencing Reveals the Adaptive Role of the Epigenome in Three Deep-Sea Polychaetes.</title>
        <authorList>
            <person name="Perez M."/>
            <person name="Aroh O."/>
            <person name="Sun Y."/>
            <person name="Lan Y."/>
            <person name="Juniper S.K."/>
            <person name="Young C.R."/>
            <person name="Angers B."/>
            <person name="Qian P.Y."/>
        </authorList>
    </citation>
    <scope>NUCLEOTIDE SEQUENCE</scope>
    <source>
        <strain evidence="1">R07B-5</strain>
    </source>
</reference>
<keyword evidence="2" id="KW-1185">Reference proteome</keyword>
<dbReference type="EMBL" id="JAODUO010000364">
    <property type="protein sequence ID" value="KAK2182157.1"/>
    <property type="molecule type" value="Genomic_DNA"/>
</dbReference>
<dbReference type="Proteomes" id="UP001209878">
    <property type="component" value="Unassembled WGS sequence"/>
</dbReference>